<comment type="caution">
    <text evidence="3">The sequence shown here is derived from an EMBL/GenBank/DDBJ whole genome shotgun (WGS) entry which is preliminary data.</text>
</comment>
<feature type="compositionally biased region" description="Basic and acidic residues" evidence="1">
    <location>
        <begin position="377"/>
        <end position="388"/>
    </location>
</feature>
<gene>
    <name evidence="3" type="ORF">HRJ53_06920</name>
</gene>
<reference evidence="3" key="1">
    <citation type="submission" date="2020-06" db="EMBL/GenBank/DDBJ databases">
        <title>Legume-microbial interactions unlock mineral nutrients during tropical forest succession.</title>
        <authorList>
            <person name="Epihov D.Z."/>
        </authorList>
    </citation>
    <scope>NUCLEOTIDE SEQUENCE [LARGE SCALE GENOMIC DNA]</scope>
    <source>
        <strain evidence="3">Pan2503</strain>
    </source>
</reference>
<dbReference type="InterPro" id="IPR043504">
    <property type="entry name" value="Peptidase_S1_PA_chymotrypsin"/>
</dbReference>
<dbReference type="SUPFAM" id="SSF50494">
    <property type="entry name" value="Trypsin-like serine proteases"/>
    <property type="match status" value="1"/>
</dbReference>
<evidence type="ECO:0000313" key="3">
    <source>
        <dbReference type="EMBL" id="MBA0084708.1"/>
    </source>
</evidence>
<feature type="compositionally biased region" description="Polar residues" evidence="1">
    <location>
        <begin position="395"/>
        <end position="405"/>
    </location>
</feature>
<dbReference type="PRINTS" id="PR00834">
    <property type="entry name" value="PROTEASES2C"/>
</dbReference>
<dbReference type="PANTHER" id="PTHR22939:SF129">
    <property type="entry name" value="SERINE PROTEASE HTRA2, MITOCHONDRIAL"/>
    <property type="match status" value="1"/>
</dbReference>
<dbReference type="GO" id="GO:0006508">
    <property type="term" value="P:proteolysis"/>
    <property type="evidence" value="ECO:0007669"/>
    <property type="project" value="UniProtKB-KW"/>
</dbReference>
<protein>
    <submittedName>
        <fullName evidence="3">Serine protease</fullName>
    </submittedName>
</protein>
<dbReference type="PANTHER" id="PTHR22939">
    <property type="entry name" value="SERINE PROTEASE FAMILY S1C HTRA-RELATED"/>
    <property type="match status" value="1"/>
</dbReference>
<dbReference type="Proteomes" id="UP000567293">
    <property type="component" value="Unassembled WGS sequence"/>
</dbReference>
<dbReference type="Pfam" id="PF13365">
    <property type="entry name" value="Trypsin_2"/>
    <property type="match status" value="1"/>
</dbReference>
<dbReference type="InterPro" id="IPR009003">
    <property type="entry name" value="Peptidase_S1_PA"/>
</dbReference>
<evidence type="ECO:0000256" key="2">
    <source>
        <dbReference type="SAM" id="SignalP"/>
    </source>
</evidence>
<proteinExistence type="predicted"/>
<evidence type="ECO:0000256" key="1">
    <source>
        <dbReference type="SAM" id="MobiDB-lite"/>
    </source>
</evidence>
<dbReference type="InterPro" id="IPR001940">
    <property type="entry name" value="Peptidase_S1C"/>
</dbReference>
<name>A0A7V8NNU2_9BACT</name>
<feature type="chain" id="PRO_5031434543" evidence="2">
    <location>
        <begin position="21"/>
        <end position="560"/>
    </location>
</feature>
<sequence>MLRILRLAALFFVCAVAVDARPDAVKVRVRVILVDQELNQKPVPFLVVSMKSGAKSVEVKTGLDGTAETQLPPGKYTVATPKAVELGGRRFSWSVPITLSGAQQNVDLTNDNAKSEEIPAPTSAPASGNSGGDLTGYFKRLKNTVVTVKSEAGHGTGFFVDSKGLVLTNQHVVGNSEYLAVQFDRERKIAARLIAADPQKDIALLWVNVTAFPNAIPAPLYRTAGGKAPVQEGERVFTIGSPLTLDKIITTGIVSKVETHTIMSDININPGNSGGPLFNGAGQVIGLTTFGTQGEGGPGVSGTVRIEEALTLLEQNRTKAVGTPPSATLLPVEPTTPYPVQGLKDALKADKFDPRPYYLAAGDFNIALSTPPFDYREQEERRLQAERTQKKRGSKSQQASENSADSDAPKEWEEEAGAHPAVLGIYVMPKAKEGFGSALGRSISMNSAAKLRFKTDFQSMKLFCGSKEVQPIHPGRVPVTVSVRNRAVKMDDSTYKGIYLFSPDAVNPDCGEVKLAIYSSKGEEPVIKALDEKSVQHIWADFEPFRRAEEEARSVEAKKR</sequence>
<dbReference type="GO" id="GO:0004252">
    <property type="term" value="F:serine-type endopeptidase activity"/>
    <property type="evidence" value="ECO:0007669"/>
    <property type="project" value="InterPro"/>
</dbReference>
<dbReference type="AlphaFoldDB" id="A0A7V8NNU2"/>
<organism evidence="3 4">
    <name type="scientific">Candidatus Acidiferrum panamense</name>
    <dbReference type="NCBI Taxonomy" id="2741543"/>
    <lineage>
        <taxon>Bacteria</taxon>
        <taxon>Pseudomonadati</taxon>
        <taxon>Acidobacteriota</taxon>
        <taxon>Terriglobia</taxon>
        <taxon>Candidatus Acidiferrales</taxon>
        <taxon>Candidatus Acidiferrum</taxon>
    </lineage>
</organism>
<keyword evidence="2" id="KW-0732">Signal</keyword>
<dbReference type="Gene3D" id="2.40.10.10">
    <property type="entry name" value="Trypsin-like serine proteases"/>
    <property type="match status" value="2"/>
</dbReference>
<evidence type="ECO:0000313" key="4">
    <source>
        <dbReference type="Proteomes" id="UP000567293"/>
    </source>
</evidence>
<feature type="region of interest" description="Disordered" evidence="1">
    <location>
        <begin position="377"/>
        <end position="412"/>
    </location>
</feature>
<keyword evidence="4" id="KW-1185">Reference proteome</keyword>
<keyword evidence="3" id="KW-0378">Hydrolase</keyword>
<keyword evidence="3" id="KW-0645">Protease</keyword>
<accession>A0A7V8NNU2</accession>
<dbReference type="EMBL" id="JACDQQ010000677">
    <property type="protein sequence ID" value="MBA0084708.1"/>
    <property type="molecule type" value="Genomic_DNA"/>
</dbReference>
<feature type="signal peptide" evidence="2">
    <location>
        <begin position="1"/>
        <end position="20"/>
    </location>
</feature>